<dbReference type="SMART" id="SM00112">
    <property type="entry name" value="CA"/>
    <property type="match status" value="1"/>
</dbReference>
<keyword evidence="4" id="KW-1185">Reference proteome</keyword>
<feature type="domain" description="Cadherin" evidence="2">
    <location>
        <begin position="34"/>
        <end position="133"/>
    </location>
</feature>
<keyword evidence="1" id="KW-0732">Signal</keyword>
<dbReference type="Gene3D" id="2.60.40.60">
    <property type="entry name" value="Cadherins"/>
    <property type="match status" value="1"/>
</dbReference>
<name>A0ABV1RJI3_9ALTE</name>
<dbReference type="InterPro" id="IPR015919">
    <property type="entry name" value="Cadherin-like_sf"/>
</dbReference>
<comment type="caution">
    <text evidence="3">The sequence shown here is derived from an EMBL/GenBank/DDBJ whole genome shotgun (WGS) entry which is preliminary data.</text>
</comment>
<feature type="chain" id="PRO_5046277803" evidence="1">
    <location>
        <begin position="21"/>
        <end position="570"/>
    </location>
</feature>
<protein>
    <submittedName>
        <fullName evidence="3">DUF4856 domain-containing protein</fullName>
    </submittedName>
</protein>
<dbReference type="PROSITE" id="PS51257">
    <property type="entry name" value="PROKAR_LIPOPROTEIN"/>
    <property type="match status" value="1"/>
</dbReference>
<dbReference type="InterPro" id="IPR032331">
    <property type="entry name" value="DUF4856"/>
</dbReference>
<dbReference type="RefSeq" id="WP_350402307.1">
    <property type="nucleotide sequence ID" value="NZ_JBELOE010000236.1"/>
</dbReference>
<dbReference type="InterPro" id="IPR002126">
    <property type="entry name" value="Cadherin-like_dom"/>
</dbReference>
<dbReference type="CDD" id="cd11304">
    <property type="entry name" value="Cadherin_repeat"/>
    <property type="match status" value="1"/>
</dbReference>
<evidence type="ECO:0000313" key="3">
    <source>
        <dbReference type="EMBL" id="MER2492832.1"/>
    </source>
</evidence>
<gene>
    <name evidence="3" type="ORF">ABS311_13180</name>
</gene>
<accession>A0ABV1RJI3</accession>
<evidence type="ECO:0000256" key="1">
    <source>
        <dbReference type="SAM" id="SignalP"/>
    </source>
</evidence>
<dbReference type="EMBL" id="JBELOE010000236">
    <property type="protein sequence ID" value="MER2492832.1"/>
    <property type="molecule type" value="Genomic_DNA"/>
</dbReference>
<dbReference type="PROSITE" id="PS50268">
    <property type="entry name" value="CADHERIN_2"/>
    <property type="match status" value="1"/>
</dbReference>
<evidence type="ECO:0000259" key="2">
    <source>
        <dbReference type="PROSITE" id="PS50268"/>
    </source>
</evidence>
<organism evidence="3 4">
    <name type="scientific">Catenovulum sediminis</name>
    <dbReference type="NCBI Taxonomy" id="1740262"/>
    <lineage>
        <taxon>Bacteria</taxon>
        <taxon>Pseudomonadati</taxon>
        <taxon>Pseudomonadota</taxon>
        <taxon>Gammaproteobacteria</taxon>
        <taxon>Alteromonadales</taxon>
        <taxon>Alteromonadaceae</taxon>
        <taxon>Catenovulum</taxon>
    </lineage>
</organism>
<feature type="signal peptide" evidence="1">
    <location>
        <begin position="1"/>
        <end position="20"/>
    </location>
</feature>
<evidence type="ECO:0000313" key="4">
    <source>
        <dbReference type="Proteomes" id="UP001467690"/>
    </source>
</evidence>
<dbReference type="Pfam" id="PF00028">
    <property type="entry name" value="Cadherin"/>
    <property type="match status" value="1"/>
</dbReference>
<proteinExistence type="predicted"/>
<dbReference type="SUPFAM" id="SSF49313">
    <property type="entry name" value="Cadherin-like"/>
    <property type="match status" value="1"/>
</dbReference>
<dbReference type="Pfam" id="PF16148">
    <property type="entry name" value="DUF4856"/>
    <property type="match status" value="1"/>
</dbReference>
<reference evidence="3 4" key="1">
    <citation type="submission" date="2024-06" db="EMBL/GenBank/DDBJ databases">
        <authorList>
            <person name="Chen R.Y."/>
        </authorList>
    </citation>
    <scope>NUCLEOTIDE SEQUENCE [LARGE SCALE GENOMIC DNA]</scope>
    <source>
        <strain evidence="3 4">D2</strain>
    </source>
</reference>
<dbReference type="Proteomes" id="UP001467690">
    <property type="component" value="Unassembled WGS sequence"/>
</dbReference>
<sequence length="570" mass="61068">MNIKHSILFSAIALSLTACGSSSDDAPQNTAPTSVTLSATAVVENQMAATIGTLSATDAQNDTLTFELASGADSRFEINGNSLQLKADAMLDYEKETTITLPVIVSDGTLSTEETLTIEVQDELDFYAFPSKFSDGDSVSYSGQVARHVLIAELTNYIGSGLQADIDSGVVTTKADFLAKLYAYYYSDSDANTTADAVNAVLNADLTVVANSEQSSIADISSGKNLQGKIAGNDATGQHKDWNAGTEFEAFSATYMGDFEQTPEALLLKFFDVIASNAEAAASGLHTDDSGNSLAVYLTKDGHDLKQLVQKFLLGAVAYSQGTDDYLDDATDDKGLKTANVQDGTSAYTKLEHQWDEGFGYFGAARNYLAYTDEEIAGKGGRDGWSSGYYDINMDGKIDLNSEFNFGNSTNAAKRDLGSNGVTDYTQQAMEAFLAGRKLLNEIAGSSSDLTDLEMEELKGYRDQAVLAWEKSIAATVVHYINDTHADITTGASLADTAKHWSELKGFLIGLQFNPHSPLSDADFTEINNLIGDKPVLDAVNKTAYLADLLEARAKLQAAYSFDADVVANW</sequence>